<reference evidence="2 3" key="1">
    <citation type="journal article" date="2015" name="PLoS Negl. Trop. Dis.">
        <title>Distribution of Plasmids in Distinct Leptospira Pathogenic Species.</title>
        <authorList>
            <person name="Wang Y."/>
            <person name="Zhuang X."/>
            <person name="Zhong Y."/>
            <person name="Zhang C."/>
            <person name="Zhang Y."/>
            <person name="Zeng L."/>
            <person name="Zhu Y."/>
            <person name="He P."/>
            <person name="Dong K."/>
            <person name="Pal U."/>
            <person name="Guo X."/>
            <person name="Qin J."/>
        </authorList>
    </citation>
    <scope>NUCLEOTIDE SEQUENCE [LARGE SCALE GENOMIC DNA]</scope>
    <source>
        <strain evidence="2 3">56604</strain>
    </source>
</reference>
<name>A0A0S2IUE7_LEPBO</name>
<proteinExistence type="predicted"/>
<protein>
    <submittedName>
        <fullName evidence="2">Uncharacterized protein</fullName>
    </submittedName>
</protein>
<gene>
    <name evidence="2" type="ORF">LBBP_03071</name>
</gene>
<dbReference type="EMBL" id="CP012029">
    <property type="protein sequence ID" value="ALO27278.1"/>
    <property type="molecule type" value="Genomic_DNA"/>
</dbReference>
<dbReference type="AlphaFoldDB" id="A0A0S2IUE7"/>
<feature type="transmembrane region" description="Helical" evidence="1">
    <location>
        <begin position="7"/>
        <end position="24"/>
    </location>
</feature>
<evidence type="ECO:0000313" key="3">
    <source>
        <dbReference type="Proteomes" id="UP000058857"/>
    </source>
</evidence>
<keyword evidence="1" id="KW-0472">Membrane</keyword>
<dbReference type="Proteomes" id="UP000058857">
    <property type="component" value="Chromosome 1"/>
</dbReference>
<organism evidence="2">
    <name type="scientific">Leptospira borgpetersenii serovar Ballum</name>
    <dbReference type="NCBI Taxonomy" id="280505"/>
    <lineage>
        <taxon>Bacteria</taxon>
        <taxon>Pseudomonadati</taxon>
        <taxon>Spirochaetota</taxon>
        <taxon>Spirochaetia</taxon>
        <taxon>Leptospirales</taxon>
        <taxon>Leptospiraceae</taxon>
        <taxon>Leptospira</taxon>
    </lineage>
</organism>
<keyword evidence="1" id="KW-0812">Transmembrane</keyword>
<evidence type="ECO:0000313" key="2">
    <source>
        <dbReference type="EMBL" id="ALO27278.1"/>
    </source>
</evidence>
<dbReference type="PATRIC" id="fig|280505.15.peg.2997"/>
<sequence length="82" mass="9571">MFEGTLLYVKFLCGSCVLYLLKTLPNFLLLKLNPEFLFSLFVHARILLLIRINRVVEKIQINKTISIDRKTEADGELIFQQL</sequence>
<accession>A0A0S2IUE7</accession>
<evidence type="ECO:0000256" key="1">
    <source>
        <dbReference type="SAM" id="Phobius"/>
    </source>
</evidence>
<keyword evidence="1" id="KW-1133">Transmembrane helix</keyword>